<protein>
    <submittedName>
        <fullName evidence="2">Helix-turn-helix domain-containing protein</fullName>
    </submittedName>
</protein>
<evidence type="ECO:0000313" key="2">
    <source>
        <dbReference type="EMBL" id="TDD60450.1"/>
    </source>
</evidence>
<dbReference type="SUPFAM" id="SSF47413">
    <property type="entry name" value="lambda repressor-like DNA-binding domains"/>
    <property type="match status" value="1"/>
</dbReference>
<dbReference type="CDD" id="cd00093">
    <property type="entry name" value="HTH_XRE"/>
    <property type="match status" value="1"/>
</dbReference>
<evidence type="ECO:0000259" key="1">
    <source>
        <dbReference type="PROSITE" id="PS50943"/>
    </source>
</evidence>
<dbReference type="Pfam" id="PF13560">
    <property type="entry name" value="HTH_31"/>
    <property type="match status" value="1"/>
</dbReference>
<dbReference type="EMBL" id="SMKX01000024">
    <property type="protein sequence ID" value="TDD60450.1"/>
    <property type="molecule type" value="Genomic_DNA"/>
</dbReference>
<dbReference type="InterPro" id="IPR042197">
    <property type="entry name" value="Apaf_helical"/>
</dbReference>
<dbReference type="AlphaFoldDB" id="A0A4R4ZQ87"/>
<accession>A0A4R4ZQ87</accession>
<keyword evidence="3" id="KW-1185">Reference proteome</keyword>
<dbReference type="Proteomes" id="UP000295124">
    <property type="component" value="Unassembled WGS sequence"/>
</dbReference>
<proteinExistence type="predicted"/>
<reference evidence="2 3" key="1">
    <citation type="submission" date="2019-03" db="EMBL/GenBank/DDBJ databases">
        <title>Draft genome sequences of novel Actinobacteria.</title>
        <authorList>
            <person name="Sahin N."/>
            <person name="Ay H."/>
            <person name="Saygin H."/>
        </authorList>
    </citation>
    <scope>NUCLEOTIDE SEQUENCE [LARGE SCALE GENOMIC DNA]</scope>
    <source>
        <strain evidence="2 3">JCM 13523</strain>
    </source>
</reference>
<dbReference type="Pfam" id="PF00931">
    <property type="entry name" value="NB-ARC"/>
    <property type="match status" value="1"/>
</dbReference>
<organism evidence="2 3">
    <name type="scientific">Kribbella antibiotica</name>
    <dbReference type="NCBI Taxonomy" id="190195"/>
    <lineage>
        <taxon>Bacteria</taxon>
        <taxon>Bacillati</taxon>
        <taxon>Actinomycetota</taxon>
        <taxon>Actinomycetes</taxon>
        <taxon>Propionibacteriales</taxon>
        <taxon>Kribbellaceae</taxon>
        <taxon>Kribbella</taxon>
    </lineage>
</organism>
<dbReference type="Gene3D" id="3.40.50.300">
    <property type="entry name" value="P-loop containing nucleotide triphosphate hydrolases"/>
    <property type="match status" value="1"/>
</dbReference>
<dbReference type="InterPro" id="IPR011990">
    <property type="entry name" value="TPR-like_helical_dom_sf"/>
</dbReference>
<dbReference type="Gene3D" id="1.25.40.10">
    <property type="entry name" value="Tetratricopeptide repeat domain"/>
    <property type="match status" value="1"/>
</dbReference>
<dbReference type="SUPFAM" id="SSF52540">
    <property type="entry name" value="P-loop containing nucleoside triphosphate hydrolases"/>
    <property type="match status" value="1"/>
</dbReference>
<dbReference type="GO" id="GO:0043531">
    <property type="term" value="F:ADP binding"/>
    <property type="evidence" value="ECO:0007669"/>
    <property type="project" value="InterPro"/>
</dbReference>
<evidence type="ECO:0000313" key="3">
    <source>
        <dbReference type="Proteomes" id="UP000295124"/>
    </source>
</evidence>
<dbReference type="PANTHER" id="PTHR47691">
    <property type="entry name" value="REGULATOR-RELATED"/>
    <property type="match status" value="1"/>
</dbReference>
<dbReference type="InterPro" id="IPR002182">
    <property type="entry name" value="NB-ARC"/>
</dbReference>
<dbReference type="Gene3D" id="1.10.260.40">
    <property type="entry name" value="lambda repressor-like DNA-binding domains"/>
    <property type="match status" value="1"/>
</dbReference>
<dbReference type="InterPro" id="IPR001387">
    <property type="entry name" value="Cro/C1-type_HTH"/>
</dbReference>
<dbReference type="InterPro" id="IPR027417">
    <property type="entry name" value="P-loop_NTPase"/>
</dbReference>
<dbReference type="InterPro" id="IPR010982">
    <property type="entry name" value="Lambda_DNA-bd_dom_sf"/>
</dbReference>
<name>A0A4R4ZQ87_9ACTN</name>
<dbReference type="GO" id="GO:0003677">
    <property type="term" value="F:DNA binding"/>
    <property type="evidence" value="ECO:0007669"/>
    <property type="project" value="InterPro"/>
</dbReference>
<feature type="domain" description="HTH cro/C1-type" evidence="1">
    <location>
        <begin position="43"/>
        <end position="98"/>
    </location>
</feature>
<sequence>MGSGRPSPRGSSGCWHWSCTPGMDCRRLTRCRGCSMAEFGPVLRKFRKAACWSQERLAGESGVSVEAIKTLEAGRRRHPRVQTVDRLCDGLQLSADERAELMDAALRKARSSRLPMDVADFVGRADEIGAVVDLLTGGGQTPGVVVISAIAGMGGVGKTALAVRVARDLAEQFADGVLYVNLRGFGVGEPLTPLEALQGLLQQLGFALQRPPESAEEAAALFRTACATRKLLVVLDNAATVEQVVPLLPGTSTCAVIVTSRRALVGLPGARPLALGVLSQDEALALLTSAAGQERVESDPQSALEVVALCGSLPLAIRIAGTRLAAESTWTVADLARRLADESVRLDVLDAAESGVRASIALSLAGGSAQDVAAAEIFGLLGLHEGNEIDLKVAACLVDRPEAEVEPLLEHLVDLHLLESASPRRYQFHDLVRAYARELAPDDRTAARERVLTLYVAMAWQARAKLGVSQAFWYDERWIAGVEHLEYDEVMAWLDAEAEEILATARRSTTDRGTLVVLAGGMMRFWITRRRHTEGVQLGELALAALRAEPTCASVFALSRISYHVSQHYSSRSDSETAAAYLRDAIAAAPMDTDPLNHVVCTIALAQDLERLDKLDEATELARSGLDGALHIANEIIESDARFTIGTLAGRLGNFAEQDEAFDLATATLRRSRPEILHLLLPDIGASYLRSGRPESAQTWLRDHLPESKSSGDKAAIAEHLHWLGVAETALTAYDAARVALTEALDVIQGSNDDLEAQIRHALGTALSELGEDQPAREQWMSALELYQRCGLPQADEVRGLLDG</sequence>
<dbReference type="Gene3D" id="1.10.8.430">
    <property type="entry name" value="Helical domain of apoptotic protease-activating factors"/>
    <property type="match status" value="1"/>
</dbReference>
<comment type="caution">
    <text evidence="2">The sequence shown here is derived from an EMBL/GenBank/DDBJ whole genome shotgun (WGS) entry which is preliminary data.</text>
</comment>
<dbReference type="PRINTS" id="PR00364">
    <property type="entry name" value="DISEASERSIST"/>
</dbReference>
<dbReference type="SMART" id="SM00530">
    <property type="entry name" value="HTH_XRE"/>
    <property type="match status" value="1"/>
</dbReference>
<dbReference type="SUPFAM" id="SSF48452">
    <property type="entry name" value="TPR-like"/>
    <property type="match status" value="2"/>
</dbReference>
<gene>
    <name evidence="2" type="ORF">E1263_11010</name>
</gene>
<dbReference type="PANTHER" id="PTHR47691:SF3">
    <property type="entry name" value="HTH-TYPE TRANSCRIPTIONAL REGULATOR RV0890C-RELATED"/>
    <property type="match status" value="1"/>
</dbReference>
<dbReference type="OrthoDB" id="4326794at2"/>
<dbReference type="PROSITE" id="PS50943">
    <property type="entry name" value="HTH_CROC1"/>
    <property type="match status" value="1"/>
</dbReference>